<dbReference type="EMBL" id="MCRI01000015">
    <property type="protein sequence ID" value="ODN66672.1"/>
    <property type="molecule type" value="Genomic_DNA"/>
</dbReference>
<keyword evidence="2" id="KW-1185">Reference proteome</keyword>
<dbReference type="STRING" id="291169.A9E74_01623"/>
<proteinExistence type="predicted"/>
<gene>
    <name evidence="1" type="ORF">A9E74_01623</name>
</gene>
<accession>A0A1E3GRJ6</accession>
<organism evidence="1 2">
    <name type="scientific">Methylophaga muralis</name>
    <dbReference type="NCBI Taxonomy" id="291169"/>
    <lineage>
        <taxon>Bacteria</taxon>
        <taxon>Pseudomonadati</taxon>
        <taxon>Pseudomonadota</taxon>
        <taxon>Gammaproteobacteria</taxon>
        <taxon>Thiotrichales</taxon>
        <taxon>Piscirickettsiaceae</taxon>
        <taxon>Methylophaga</taxon>
    </lineage>
</organism>
<dbReference type="Proteomes" id="UP000094379">
    <property type="component" value="Unassembled WGS sequence"/>
</dbReference>
<name>A0A1E3GRJ6_9GAMM</name>
<sequence>MASNSCQPEHVFSSSTCDIQFCPDCQMVHLNMGAITIRMTEQHFAAYAIDISKALFHMRQREIHQADMRVMM</sequence>
<evidence type="ECO:0000313" key="1">
    <source>
        <dbReference type="EMBL" id="ODN66672.1"/>
    </source>
</evidence>
<protein>
    <submittedName>
        <fullName evidence="1">Uncharacterized protein</fullName>
    </submittedName>
</protein>
<dbReference type="RefSeq" id="WP_069296083.1">
    <property type="nucleotide sequence ID" value="NZ_MCRI01000015.1"/>
</dbReference>
<reference evidence="1 2" key="1">
    <citation type="submission" date="2016-07" db="EMBL/GenBank/DDBJ databases">
        <title>Draft Genome Sequence of Methylophaga muralis Bur 1.</title>
        <authorList>
            <person name="Vasilenko O.V."/>
            <person name="Doronina N.V."/>
            <person name="Shmareva M.N."/>
            <person name="Tarlachkov S.V."/>
            <person name="Mustakhimov I."/>
            <person name="Trotsenko Y.A."/>
        </authorList>
    </citation>
    <scope>NUCLEOTIDE SEQUENCE [LARGE SCALE GENOMIC DNA]</scope>
    <source>
        <strain evidence="1 2">Bur 1</strain>
    </source>
</reference>
<dbReference type="AlphaFoldDB" id="A0A1E3GRJ6"/>
<comment type="caution">
    <text evidence="1">The sequence shown here is derived from an EMBL/GenBank/DDBJ whole genome shotgun (WGS) entry which is preliminary data.</text>
</comment>
<evidence type="ECO:0000313" key="2">
    <source>
        <dbReference type="Proteomes" id="UP000094379"/>
    </source>
</evidence>